<evidence type="ECO:0000313" key="2">
    <source>
        <dbReference type="Proteomes" id="UP000660380"/>
    </source>
</evidence>
<comment type="caution">
    <text evidence="1">The sequence shown here is derived from an EMBL/GenBank/DDBJ whole genome shotgun (WGS) entry which is preliminary data.</text>
</comment>
<name>A0ABR8GUH1_9CYAN</name>
<proteinExistence type="predicted"/>
<dbReference type="EMBL" id="JACJTA010000043">
    <property type="protein sequence ID" value="MBD2606591.1"/>
    <property type="molecule type" value="Genomic_DNA"/>
</dbReference>
<sequence>MNSGASPSKTLEHLSNQETPNFDYGALETKNRMIVQQVTCEIKTLMRRNAQDIIDIGRKLIEVKQCLGHGSFINWLKSEFHWSISTATKFMQVWEQFKFVNFTNLNITASALYLIAAPSTPKDAREEVLKRASLGENISYSKAKVIVCQHQKSAKLKPDKAVTVKVSAKTKKSKFSKSIEPLQYKTLTAFSAPEDLTQTEAEIKTCSLSSKDVLQSAAVEDEQIVTNNKDVSDDTTQISTSILNLTAISQEILDAVLTEMAISINNLTPEQLALVITKSVNNGLSKHHLEAIITASQHALSIGSNINLI</sequence>
<dbReference type="InterPro" id="IPR021451">
    <property type="entry name" value="DUF3102"/>
</dbReference>
<dbReference type="Pfam" id="PF11300">
    <property type="entry name" value="DUF3102"/>
    <property type="match status" value="1"/>
</dbReference>
<keyword evidence="2" id="KW-1185">Reference proteome</keyword>
<gene>
    <name evidence="1" type="ORF">H6G81_19150</name>
</gene>
<organism evidence="1 2">
    <name type="scientific">Scytonema hofmannii FACHB-248</name>
    <dbReference type="NCBI Taxonomy" id="1842502"/>
    <lineage>
        <taxon>Bacteria</taxon>
        <taxon>Bacillati</taxon>
        <taxon>Cyanobacteriota</taxon>
        <taxon>Cyanophyceae</taxon>
        <taxon>Nostocales</taxon>
        <taxon>Scytonemataceae</taxon>
        <taxon>Scytonema</taxon>
    </lineage>
</organism>
<dbReference type="RefSeq" id="WP_051502978.1">
    <property type="nucleotide sequence ID" value="NZ_JACJTA010000043.1"/>
</dbReference>
<reference evidence="1 2" key="1">
    <citation type="journal article" date="2020" name="ISME J.">
        <title>Comparative genomics reveals insights into cyanobacterial evolution and habitat adaptation.</title>
        <authorList>
            <person name="Chen M.Y."/>
            <person name="Teng W.K."/>
            <person name="Zhao L."/>
            <person name="Hu C.X."/>
            <person name="Zhou Y.K."/>
            <person name="Han B.P."/>
            <person name="Song L.R."/>
            <person name="Shu W.S."/>
        </authorList>
    </citation>
    <scope>NUCLEOTIDE SEQUENCE [LARGE SCALE GENOMIC DNA]</scope>
    <source>
        <strain evidence="1 2">FACHB-248</strain>
    </source>
</reference>
<dbReference type="Proteomes" id="UP000660380">
    <property type="component" value="Unassembled WGS sequence"/>
</dbReference>
<protein>
    <submittedName>
        <fullName evidence="1">DUF3102 domain-containing protein</fullName>
    </submittedName>
</protein>
<evidence type="ECO:0000313" key="1">
    <source>
        <dbReference type="EMBL" id="MBD2606591.1"/>
    </source>
</evidence>
<accession>A0ABR8GUH1</accession>